<evidence type="ECO:0000256" key="6">
    <source>
        <dbReference type="ARBA" id="ARBA00047473"/>
    </source>
</evidence>
<dbReference type="OrthoDB" id="5059218at2759"/>
<dbReference type="SUPFAM" id="SSF52413">
    <property type="entry name" value="UDP-glucose/GDP-mannose dehydrogenase C-terminal domain"/>
    <property type="match status" value="1"/>
</dbReference>
<dbReference type="FunFam" id="3.40.50.720:FF:000032">
    <property type="entry name" value="UDP-glucose 6-dehydrogenase"/>
    <property type="match status" value="1"/>
</dbReference>
<dbReference type="InterPro" id="IPR028356">
    <property type="entry name" value="UDPglc_DH_euk"/>
</dbReference>
<dbReference type="Pfam" id="PF00984">
    <property type="entry name" value="UDPG_MGDP_dh"/>
    <property type="match status" value="1"/>
</dbReference>
<feature type="compositionally biased region" description="Low complexity" evidence="9">
    <location>
        <begin position="494"/>
        <end position="532"/>
    </location>
</feature>
<evidence type="ECO:0000256" key="7">
    <source>
        <dbReference type="PIRSR" id="PIRSR500133-1"/>
    </source>
</evidence>
<evidence type="ECO:0000256" key="1">
    <source>
        <dbReference type="ARBA" id="ARBA00004701"/>
    </source>
</evidence>
<dbReference type="PIRSF" id="PIRSF500133">
    <property type="entry name" value="UDPglc_DH_euk"/>
    <property type="match status" value="1"/>
</dbReference>
<dbReference type="AlphaFoldDB" id="A0A8H3IM88"/>
<dbReference type="FunFam" id="1.20.5.100:FF:000001">
    <property type="entry name" value="UDP-glucose 6-dehydrogenase"/>
    <property type="match status" value="1"/>
</dbReference>
<sequence length="611" mass="66221">MPPQDFVKSATPQTQIPSSNPNGISFDSQTPVVRRKIRKICSLGAGYVVSICHPLAVALFNKLTCLQGGPTCAVIANKCPDIQVTVADLNSQRIASWNTDHLPIYEPGLIEVLKPARDGIDRTPNLIFSDRVRESIAAADLIFLCVPTPTKSTGMGAGRAADLVFVEKAARMIAEVAEDDKIVVEKSTVPCKTADRIRGTFSAMGRPGVRFDILSNPEFLAEGTAINDLLVPDRILIGSLKTEQGLQACAALADVYARWVPRERVITMNLWSAEMAKLAANALLAQRISSINALSAVCEATGADIDEVAFAVGLDRRIGSKMLKSSIGFGGSCFKKDVLNLVYIAETMHLPEVASYWNSVVDINEYQKDRFIKRIVACLFQTLTNKKVAILGYAYKKDTGDTRESAAISIVNHLIVENAQVTIYDPKVEESAIWESLSYGNDKFDQIKQRISVCKSAYEACEDADAIVIATEWDEFSNKTLKSPTASQSNPTTISHSIAKRASSSSQDYEPTSSTPGISSKSSLADLSSRTSVTDEDETAVKGTAPLVSISEHVATIEKTQSDGRLDWSHVARVMRKPMYVFDGRNVVDAAKLGRLGFRVEGIGKAGTGTL</sequence>
<evidence type="ECO:0000256" key="2">
    <source>
        <dbReference type="ARBA" id="ARBA00006601"/>
    </source>
</evidence>
<dbReference type="Gene3D" id="1.20.5.100">
    <property type="entry name" value="Cytochrome c1, transmembrane anchor, C-terminal"/>
    <property type="match status" value="1"/>
</dbReference>
<evidence type="ECO:0000256" key="4">
    <source>
        <dbReference type="ARBA" id="ARBA00023002"/>
    </source>
</evidence>
<dbReference type="InterPro" id="IPR017476">
    <property type="entry name" value="UDP-Glc/GDP-Man"/>
</dbReference>
<dbReference type="InterPro" id="IPR036291">
    <property type="entry name" value="NAD(P)-bd_dom_sf"/>
</dbReference>
<protein>
    <recommendedName>
        <fullName evidence="3">UDP-glucose 6-dehydrogenase</fullName>
        <ecNumber evidence="3">1.1.1.22</ecNumber>
    </recommendedName>
</protein>
<organism evidence="11 12">
    <name type="scientific">Alectoria fallacina</name>
    <dbReference type="NCBI Taxonomy" id="1903189"/>
    <lineage>
        <taxon>Eukaryota</taxon>
        <taxon>Fungi</taxon>
        <taxon>Dikarya</taxon>
        <taxon>Ascomycota</taxon>
        <taxon>Pezizomycotina</taxon>
        <taxon>Lecanoromycetes</taxon>
        <taxon>OSLEUM clade</taxon>
        <taxon>Lecanoromycetidae</taxon>
        <taxon>Lecanorales</taxon>
        <taxon>Lecanorineae</taxon>
        <taxon>Parmeliaceae</taxon>
        <taxon>Alectoria</taxon>
    </lineage>
</organism>
<dbReference type="GO" id="GO:0051287">
    <property type="term" value="F:NAD binding"/>
    <property type="evidence" value="ECO:0007669"/>
    <property type="project" value="InterPro"/>
</dbReference>
<feature type="binding site" evidence="8">
    <location>
        <begin position="146"/>
        <end position="150"/>
    </location>
    <ligand>
        <name>NAD(+)</name>
        <dbReference type="ChEBI" id="CHEBI:57540"/>
    </ligand>
</feature>
<dbReference type="UniPathway" id="UPA00038">
    <property type="reaction ID" value="UER00491"/>
</dbReference>
<dbReference type="Proteomes" id="UP000664203">
    <property type="component" value="Unassembled WGS sequence"/>
</dbReference>
<feature type="region of interest" description="Disordered" evidence="9">
    <location>
        <begin position="480"/>
        <end position="540"/>
    </location>
</feature>
<dbReference type="EC" id="1.1.1.22" evidence="3"/>
<feature type="binding site" evidence="8">
    <location>
        <position position="403"/>
    </location>
    <ligand>
        <name>NAD(+)</name>
        <dbReference type="ChEBI" id="CHEBI:57540"/>
    </ligand>
</feature>
<feature type="region of interest" description="Disordered" evidence="9">
    <location>
        <begin position="1"/>
        <end position="27"/>
    </location>
</feature>
<evidence type="ECO:0000313" key="12">
    <source>
        <dbReference type="Proteomes" id="UP000664203"/>
    </source>
</evidence>
<evidence type="ECO:0000256" key="8">
    <source>
        <dbReference type="PIRSR" id="PIRSR500133-3"/>
    </source>
</evidence>
<feature type="binding site" evidence="8">
    <location>
        <position position="88"/>
    </location>
    <ligand>
        <name>NAD(+)</name>
        <dbReference type="ChEBI" id="CHEBI:57540"/>
    </ligand>
</feature>
<feature type="active site" description="Nucleophile" evidence="7">
    <location>
        <position position="333"/>
    </location>
</feature>
<dbReference type="InterPro" id="IPR008927">
    <property type="entry name" value="6-PGluconate_DH-like_C_sf"/>
</dbReference>
<dbReference type="InterPro" id="IPR014027">
    <property type="entry name" value="UDP-Glc/GDP-Man_DH_C"/>
</dbReference>
<feature type="binding site" evidence="8">
    <location>
        <begin position="187"/>
        <end position="188"/>
    </location>
    <ligand>
        <name>NAD(+)</name>
        <dbReference type="ChEBI" id="CHEBI:57540"/>
    </ligand>
</feature>
<dbReference type="SUPFAM" id="SSF51735">
    <property type="entry name" value="NAD(P)-binding Rossmann-fold domains"/>
    <property type="match status" value="1"/>
</dbReference>
<feature type="binding site" evidence="8">
    <location>
        <position position="222"/>
    </location>
    <ligand>
        <name>NAD(+)</name>
        <dbReference type="ChEBI" id="CHEBI:57540"/>
    </ligand>
</feature>
<feature type="compositionally biased region" description="Polar residues" evidence="9">
    <location>
        <begin position="480"/>
        <end position="493"/>
    </location>
</feature>
<name>A0A8H3IM88_9LECA</name>
<keyword evidence="5 8" id="KW-0520">NAD</keyword>
<evidence type="ECO:0000259" key="10">
    <source>
        <dbReference type="SMART" id="SM00984"/>
    </source>
</evidence>
<dbReference type="InterPro" id="IPR001732">
    <property type="entry name" value="UDP-Glc/GDP-Man_DH_N"/>
</dbReference>
<dbReference type="Pfam" id="PF03720">
    <property type="entry name" value="UDPG_MGDP_dh_C"/>
    <property type="match status" value="1"/>
</dbReference>
<dbReference type="SMART" id="SM00984">
    <property type="entry name" value="UDPG_MGDP_dh_C"/>
    <property type="match status" value="1"/>
</dbReference>
<dbReference type="SUPFAM" id="SSF48179">
    <property type="entry name" value="6-phosphogluconate dehydrogenase C-terminal domain-like"/>
    <property type="match status" value="1"/>
</dbReference>
<feature type="binding site" evidence="8">
    <location>
        <position position="93"/>
    </location>
    <ligand>
        <name>NAD(+)</name>
        <dbReference type="ChEBI" id="CHEBI:57540"/>
    </ligand>
</feature>
<dbReference type="GO" id="GO:0005634">
    <property type="term" value="C:nucleus"/>
    <property type="evidence" value="ECO:0007669"/>
    <property type="project" value="TreeGrafter"/>
</dbReference>
<comment type="caution">
    <text evidence="11">The sequence shown here is derived from an EMBL/GenBank/DDBJ whole genome shotgun (WGS) entry which is preliminary data.</text>
</comment>
<evidence type="ECO:0000256" key="3">
    <source>
        <dbReference type="ARBA" id="ARBA00012954"/>
    </source>
</evidence>
<dbReference type="FunFam" id="3.40.50.720:FF:000193">
    <property type="entry name" value="UDP-glucose 6-dehydrogenase"/>
    <property type="match status" value="1"/>
</dbReference>
<dbReference type="InterPro" id="IPR014026">
    <property type="entry name" value="UDP-Glc/GDP-Man_DH_dimer"/>
</dbReference>
<feature type="compositionally biased region" description="Polar residues" evidence="9">
    <location>
        <begin position="10"/>
        <end position="27"/>
    </location>
</feature>
<keyword evidence="12" id="KW-1185">Reference proteome</keyword>
<accession>A0A8H3IM88</accession>
<dbReference type="PIRSF" id="PIRSF000124">
    <property type="entry name" value="UDPglc_GDPman_dh"/>
    <property type="match status" value="1"/>
</dbReference>
<dbReference type="PANTHER" id="PTHR11374">
    <property type="entry name" value="UDP-GLUCOSE DEHYDROGENASE/UDP-MANNAC DEHYDROGENASE"/>
    <property type="match status" value="1"/>
</dbReference>
<dbReference type="NCBIfam" id="TIGR03026">
    <property type="entry name" value="NDP-sugDHase"/>
    <property type="match status" value="1"/>
</dbReference>
<dbReference type="EMBL" id="CAJPDR010000136">
    <property type="protein sequence ID" value="CAF9920465.1"/>
    <property type="molecule type" value="Genomic_DNA"/>
</dbReference>
<comment type="catalytic activity">
    <reaction evidence="6">
        <text>UDP-alpha-D-glucose + 2 NAD(+) + H2O = UDP-alpha-D-glucuronate + 2 NADH + 3 H(+)</text>
        <dbReference type="Rhea" id="RHEA:23596"/>
        <dbReference type="ChEBI" id="CHEBI:15377"/>
        <dbReference type="ChEBI" id="CHEBI:15378"/>
        <dbReference type="ChEBI" id="CHEBI:57540"/>
        <dbReference type="ChEBI" id="CHEBI:57945"/>
        <dbReference type="ChEBI" id="CHEBI:58052"/>
        <dbReference type="ChEBI" id="CHEBI:58885"/>
        <dbReference type="EC" id="1.1.1.22"/>
    </reaction>
</comment>
<dbReference type="GO" id="GO:0006024">
    <property type="term" value="P:glycosaminoglycan biosynthetic process"/>
    <property type="evidence" value="ECO:0007669"/>
    <property type="project" value="TreeGrafter"/>
</dbReference>
<feature type="binding site" evidence="8">
    <location>
        <begin position="333"/>
        <end position="336"/>
    </location>
    <ligand>
        <name>NAD(+)</name>
        <dbReference type="ChEBI" id="CHEBI:57540"/>
    </ligand>
</feature>
<comment type="similarity">
    <text evidence="2">Belongs to the UDP-glucose/GDP-mannose dehydrogenase family.</text>
</comment>
<comment type="pathway">
    <text evidence="1">Nucleotide-sugar biosynthesis; UDP-alpha-D-glucuronate biosynthesis; UDP-alpha-D-glucuronate from UDP-alpha-D-glucose: step 1/1.</text>
</comment>
<gene>
    <name evidence="11" type="primary">UGD1</name>
    <name evidence="11" type="ORF">ALECFALPRED_001540</name>
</gene>
<evidence type="ECO:0000256" key="5">
    <source>
        <dbReference type="ARBA" id="ARBA00023027"/>
    </source>
</evidence>
<dbReference type="GO" id="GO:0006065">
    <property type="term" value="P:UDP-glucuronate biosynthetic process"/>
    <property type="evidence" value="ECO:0007669"/>
    <property type="project" value="UniProtKB-UniPathway"/>
</dbReference>
<dbReference type="PANTHER" id="PTHR11374:SF3">
    <property type="entry name" value="UDP-GLUCOSE 6-DEHYDROGENASE"/>
    <property type="match status" value="1"/>
</dbReference>
<feature type="domain" description="UDP-glucose/GDP-mannose dehydrogenase C-terminal" evidence="10">
    <location>
        <begin position="389"/>
        <end position="486"/>
    </location>
</feature>
<dbReference type="GO" id="GO:0003979">
    <property type="term" value="F:UDP-glucose 6-dehydrogenase activity"/>
    <property type="evidence" value="ECO:0007669"/>
    <property type="project" value="UniProtKB-EC"/>
</dbReference>
<proteinExistence type="inferred from homology"/>
<keyword evidence="4" id="KW-0560">Oxidoreductase</keyword>
<evidence type="ECO:0000256" key="9">
    <source>
        <dbReference type="SAM" id="MobiDB-lite"/>
    </source>
</evidence>
<reference evidence="11" key="1">
    <citation type="submission" date="2021-03" db="EMBL/GenBank/DDBJ databases">
        <authorList>
            <person name="Tagirdzhanova G."/>
        </authorList>
    </citation>
    <scope>NUCLEOTIDE SEQUENCE</scope>
</reference>
<dbReference type="Pfam" id="PF03721">
    <property type="entry name" value="UDPG_MGDP_dh_N"/>
    <property type="match status" value="1"/>
</dbReference>
<dbReference type="Gene3D" id="3.40.50.720">
    <property type="entry name" value="NAD(P)-binding Rossmann-like Domain"/>
    <property type="match status" value="2"/>
</dbReference>
<evidence type="ECO:0000313" key="11">
    <source>
        <dbReference type="EMBL" id="CAF9920465.1"/>
    </source>
</evidence>
<dbReference type="InterPro" id="IPR036220">
    <property type="entry name" value="UDP-Glc/GDP-Man_DH_C_sf"/>
</dbReference>